<dbReference type="SUPFAM" id="SSF52540">
    <property type="entry name" value="P-loop containing nucleoside triphosphate hydrolases"/>
    <property type="match status" value="1"/>
</dbReference>
<protein>
    <recommendedName>
        <fullName evidence="2">NACHT domain-containing protein</fullName>
    </recommendedName>
</protein>
<evidence type="ECO:0000256" key="1">
    <source>
        <dbReference type="ARBA" id="ARBA00022737"/>
    </source>
</evidence>
<reference evidence="3" key="1">
    <citation type="submission" date="2022-11" db="EMBL/GenBank/DDBJ databases">
        <title>Chromosomal genome sequence assembly and mating type (MAT) locus characterization of the leprose asexual lichenized fungus Lepraria neglecta (Nyl.) Erichsen.</title>
        <authorList>
            <person name="Allen J.L."/>
            <person name="Pfeffer B."/>
        </authorList>
    </citation>
    <scope>NUCLEOTIDE SEQUENCE</scope>
    <source>
        <strain evidence="3">Allen 5258</strain>
    </source>
</reference>
<comment type="caution">
    <text evidence="3">The sequence shown here is derived from an EMBL/GenBank/DDBJ whole genome shotgun (WGS) entry which is preliminary data.</text>
</comment>
<dbReference type="Proteomes" id="UP001276659">
    <property type="component" value="Unassembled WGS sequence"/>
</dbReference>
<sequence>MNASPKIRLALLESLRPHCSNPRFEHGFSKTDKESCQWIWNAEDPEPGFVKWLQSEGRIFWITGKPGAGKSTLMKHIMESLQTTKLLSRGSDVVIPIPYFFYELGEPQEKLFGSLLHTILYQLLSSLFDASPRALLMLVKTMKPFRSRWVGDETRKPWPENQLKELLNDFVAKYQQSAQVCLFVDGFDECEADFLKNWIESSTNTYVGRKLTAAWNLMAAQPHSTMTKFDQSLIDNVVQKAEGVFLWVILVVTQLVAGIEAEVEPDELQHQLADLPEGVRELYARIIAKIPTKYLHETINYLLIQKATHLGGSHPRLGADTLWKMSSAAQDPSTAVSMKAYFEEGFLMDKSSQQQQCARMTRRIQTCCRGLIHFEDSEDICKAKVTLLHRTVSEYVLEGDVYNDMLAKVDQRLIRDPNVCIMAGALRQLKIYSRFTPKWMSLATWVDQHSFSEENDNSYTISSPCAVHVVLCRAAKAEHTTGSSQTTYVDELDRVCSYLCRDWASHFYRSVVMQAE</sequence>
<dbReference type="PANTHER" id="PTHR10039:SF5">
    <property type="entry name" value="NACHT DOMAIN-CONTAINING PROTEIN"/>
    <property type="match status" value="1"/>
</dbReference>
<evidence type="ECO:0000313" key="4">
    <source>
        <dbReference type="Proteomes" id="UP001276659"/>
    </source>
</evidence>
<dbReference type="PANTHER" id="PTHR10039">
    <property type="entry name" value="AMELOGENIN"/>
    <property type="match status" value="1"/>
</dbReference>
<dbReference type="InterPro" id="IPR056884">
    <property type="entry name" value="NPHP3-like_N"/>
</dbReference>
<dbReference type="Pfam" id="PF25053">
    <property type="entry name" value="DUF7791"/>
    <property type="match status" value="1"/>
</dbReference>
<gene>
    <name evidence="3" type="ORF">OEA41_007251</name>
</gene>
<dbReference type="Pfam" id="PF24883">
    <property type="entry name" value="NPHP3_N"/>
    <property type="match status" value="1"/>
</dbReference>
<evidence type="ECO:0000259" key="2">
    <source>
        <dbReference type="PROSITE" id="PS50837"/>
    </source>
</evidence>
<dbReference type="AlphaFoldDB" id="A0AAD9ZG08"/>
<dbReference type="Gene3D" id="3.40.50.300">
    <property type="entry name" value="P-loop containing nucleotide triphosphate hydrolases"/>
    <property type="match status" value="1"/>
</dbReference>
<accession>A0AAD9ZG08</accession>
<dbReference type="PROSITE" id="PS50837">
    <property type="entry name" value="NACHT"/>
    <property type="match status" value="1"/>
</dbReference>
<keyword evidence="1" id="KW-0677">Repeat</keyword>
<dbReference type="EMBL" id="JASNWA010000004">
    <property type="protein sequence ID" value="KAK3175929.1"/>
    <property type="molecule type" value="Genomic_DNA"/>
</dbReference>
<dbReference type="InterPro" id="IPR007111">
    <property type="entry name" value="NACHT_NTPase"/>
</dbReference>
<feature type="domain" description="NACHT" evidence="2">
    <location>
        <begin position="58"/>
        <end position="189"/>
    </location>
</feature>
<dbReference type="InterPro" id="IPR027417">
    <property type="entry name" value="P-loop_NTPase"/>
</dbReference>
<proteinExistence type="predicted"/>
<name>A0AAD9ZG08_9LECA</name>
<dbReference type="CDD" id="cd00267">
    <property type="entry name" value="ABC_ATPase"/>
    <property type="match status" value="1"/>
</dbReference>
<dbReference type="InterPro" id="IPR056693">
    <property type="entry name" value="DUF7791"/>
</dbReference>
<organism evidence="3 4">
    <name type="scientific">Lepraria neglecta</name>
    <dbReference type="NCBI Taxonomy" id="209136"/>
    <lineage>
        <taxon>Eukaryota</taxon>
        <taxon>Fungi</taxon>
        <taxon>Dikarya</taxon>
        <taxon>Ascomycota</taxon>
        <taxon>Pezizomycotina</taxon>
        <taxon>Lecanoromycetes</taxon>
        <taxon>OSLEUM clade</taxon>
        <taxon>Lecanoromycetidae</taxon>
        <taxon>Lecanorales</taxon>
        <taxon>Lecanorineae</taxon>
        <taxon>Stereocaulaceae</taxon>
        <taxon>Lepraria</taxon>
    </lineage>
</organism>
<evidence type="ECO:0000313" key="3">
    <source>
        <dbReference type="EMBL" id="KAK3175929.1"/>
    </source>
</evidence>
<keyword evidence="4" id="KW-1185">Reference proteome</keyword>